<evidence type="ECO:0000313" key="1">
    <source>
        <dbReference type="EMBL" id="RZC75382.1"/>
    </source>
</evidence>
<dbReference type="AlphaFoldDB" id="A0A4Y7KSK8"/>
<name>A0A4Y7KSK8_PAPSO</name>
<dbReference type="Gramene" id="RZC75382">
    <property type="protein sequence ID" value="RZC75382"/>
    <property type="gene ID" value="C5167_050868"/>
</dbReference>
<organism evidence="1 2">
    <name type="scientific">Papaver somniferum</name>
    <name type="common">Opium poppy</name>
    <dbReference type="NCBI Taxonomy" id="3469"/>
    <lineage>
        <taxon>Eukaryota</taxon>
        <taxon>Viridiplantae</taxon>
        <taxon>Streptophyta</taxon>
        <taxon>Embryophyta</taxon>
        <taxon>Tracheophyta</taxon>
        <taxon>Spermatophyta</taxon>
        <taxon>Magnoliopsida</taxon>
        <taxon>Ranunculales</taxon>
        <taxon>Papaveraceae</taxon>
        <taxon>Papaveroideae</taxon>
        <taxon>Papaver</taxon>
    </lineage>
</organism>
<evidence type="ECO:0000313" key="2">
    <source>
        <dbReference type="Proteomes" id="UP000316621"/>
    </source>
</evidence>
<dbReference type="EMBL" id="CM010722">
    <property type="protein sequence ID" value="RZC75382.1"/>
    <property type="molecule type" value="Genomic_DNA"/>
</dbReference>
<sequence>MFQSNPFSTIPEHTPSLFYNGFPDCQQPFEKFPTAYKTFSHIGEAEEGTKCMTRVRISIKWNELDFMATNEVTSLDDFMLDDNVIVQSSS</sequence>
<protein>
    <submittedName>
        <fullName evidence="1">Uncharacterized protein</fullName>
    </submittedName>
</protein>
<dbReference type="Proteomes" id="UP000316621">
    <property type="component" value="Chromosome 8"/>
</dbReference>
<accession>A0A4Y7KSK8</accession>
<keyword evidence="2" id="KW-1185">Reference proteome</keyword>
<gene>
    <name evidence="1" type="ORF">C5167_050868</name>
</gene>
<proteinExistence type="predicted"/>
<reference evidence="1 2" key="1">
    <citation type="journal article" date="2018" name="Science">
        <title>The opium poppy genome and morphinan production.</title>
        <authorList>
            <person name="Guo L."/>
            <person name="Winzer T."/>
            <person name="Yang X."/>
            <person name="Li Y."/>
            <person name="Ning Z."/>
            <person name="He Z."/>
            <person name="Teodor R."/>
            <person name="Lu Y."/>
            <person name="Bowser T.A."/>
            <person name="Graham I.A."/>
            <person name="Ye K."/>
        </authorList>
    </citation>
    <scope>NUCLEOTIDE SEQUENCE [LARGE SCALE GENOMIC DNA]</scope>
    <source>
        <strain evidence="2">cv. HN1</strain>
        <tissue evidence="1">Leaves</tissue>
    </source>
</reference>